<name>A0A6G6WF70_9ACTN</name>
<protein>
    <submittedName>
        <fullName evidence="2">Uncharacterized protein</fullName>
    </submittedName>
</protein>
<feature type="transmembrane region" description="Helical" evidence="1">
    <location>
        <begin position="37"/>
        <end position="64"/>
    </location>
</feature>
<sequence length="101" mass="9981">MTTTDTRLAAGVAAACLLGLVAFVLPLGAGWDHLPSVWLVAADAVVLLGPVAAGLAGCASLGALRRPETVRPAAVTLTLVAAYAVGLGAVWATGGLAWFAD</sequence>
<accession>A0A6G6WF70</accession>
<evidence type="ECO:0000313" key="3">
    <source>
        <dbReference type="Proteomes" id="UP000502996"/>
    </source>
</evidence>
<dbReference type="EMBL" id="CP049257">
    <property type="protein sequence ID" value="QIG43690.1"/>
    <property type="molecule type" value="Genomic_DNA"/>
</dbReference>
<evidence type="ECO:0000256" key="1">
    <source>
        <dbReference type="SAM" id="Phobius"/>
    </source>
</evidence>
<dbReference type="RefSeq" id="WP_165233684.1">
    <property type="nucleotide sequence ID" value="NZ_CP049257.1"/>
</dbReference>
<organism evidence="2 3">
    <name type="scientific">Nocardioides anomalus</name>
    <dbReference type="NCBI Taxonomy" id="2712223"/>
    <lineage>
        <taxon>Bacteria</taxon>
        <taxon>Bacillati</taxon>
        <taxon>Actinomycetota</taxon>
        <taxon>Actinomycetes</taxon>
        <taxon>Propionibacteriales</taxon>
        <taxon>Nocardioidaceae</taxon>
        <taxon>Nocardioides</taxon>
    </lineage>
</organism>
<keyword evidence="1" id="KW-0472">Membrane</keyword>
<dbReference type="AlphaFoldDB" id="A0A6G6WF70"/>
<proteinExistence type="predicted"/>
<keyword evidence="3" id="KW-1185">Reference proteome</keyword>
<keyword evidence="1" id="KW-0812">Transmembrane</keyword>
<feature type="transmembrane region" description="Helical" evidence="1">
    <location>
        <begin position="12"/>
        <end position="31"/>
    </location>
</feature>
<dbReference type="KEGG" id="nano:G5V58_13795"/>
<feature type="transmembrane region" description="Helical" evidence="1">
    <location>
        <begin position="76"/>
        <end position="100"/>
    </location>
</feature>
<gene>
    <name evidence="2" type="ORF">G5V58_13795</name>
</gene>
<evidence type="ECO:0000313" key="2">
    <source>
        <dbReference type="EMBL" id="QIG43690.1"/>
    </source>
</evidence>
<reference evidence="2 3" key="1">
    <citation type="submission" date="2020-02" db="EMBL/GenBank/DDBJ databases">
        <title>Full genome sequence of Nocardioides sp. R-3366.</title>
        <authorList>
            <person name="Im W.-T."/>
        </authorList>
    </citation>
    <scope>NUCLEOTIDE SEQUENCE [LARGE SCALE GENOMIC DNA]</scope>
    <source>
        <strain evidence="2 3">R-3366</strain>
    </source>
</reference>
<keyword evidence="1" id="KW-1133">Transmembrane helix</keyword>
<dbReference type="Proteomes" id="UP000502996">
    <property type="component" value="Chromosome"/>
</dbReference>